<evidence type="ECO:0000313" key="1">
    <source>
        <dbReference type="EMBL" id="QYF49018.1"/>
    </source>
</evidence>
<keyword evidence="2" id="KW-1185">Reference proteome</keyword>
<sequence length="667" mass="76924">MSGISFFNMNSSHLGNNLVSFSNRSSGFQEIPYTGLNKRIDDSLKNFFAASEKHNPKVKNNLVHKVDRAKRSTDYKLIQSAYIDDPNADKLIHKVNIYDDGYLRRLYTSKRPFAQIKYQNVKITSDDMLAQAIRSKVSQCLSEFQREFSTLLECDHLKEKQMNISFYFRGYGTKGQEIPFSFCGDIIRLNFCSSYLGDKGQLENLDAALFRSFFISYFDVTKDQFNGNYRGMSNQLYRLIYGLSKALAARAPYSSCNIKGFYPSERHICRILTGKPPLVIDIQSVLNDRSSLEMFNEDRLELCLLGEYLLSEQKTFVENLLTSFKTKNFQAINSCISNLLSKENEFIHFLQTHKGDVFQKGLTFKNNYELIESVDTSIDSVAHKIDIYDDGYLRRLYTSKRPFAQIKYQNVKITSDDMLAQAIRSKVSQCLSEFQREFSTLLECDHLKEKQMNISFYFRGYGTKGQEIPFSFCGDIIRLNFCSSYLGDKGQLENLDAALFRSFFISYFDVTKDQFNGNYRGMSNQLYRLIYGLSKALAARAPYSSCNERGKILSRKPSLTDIQAVLNNTCNLDFFNKDRSELCLLGEYLLSEQKTFVENLLTSFRTKDFKKINSYMSNFLSGKRDILQINLICSTNLTNVSIIQNETDVTDQEMSNFFDGLNKIRIQ</sequence>
<dbReference type="RefSeq" id="WP_220017491.1">
    <property type="nucleotide sequence ID" value="NZ_CP075587.1"/>
</dbReference>
<evidence type="ECO:0000313" key="2">
    <source>
        <dbReference type="Proteomes" id="UP000826014"/>
    </source>
</evidence>
<proteinExistence type="predicted"/>
<dbReference type="EMBL" id="CP075587">
    <property type="protein sequence ID" value="QYF49018.1"/>
    <property type="molecule type" value="Genomic_DNA"/>
</dbReference>
<dbReference type="Proteomes" id="UP000826014">
    <property type="component" value="Chromosome"/>
</dbReference>
<accession>A0ABX8V1C5</accession>
<protein>
    <submittedName>
        <fullName evidence="1">Uncharacterized protein</fullName>
    </submittedName>
</protein>
<reference evidence="1 2" key="1">
    <citation type="journal article" date="2022" name="bioRxiv">
        <title>Ecology and evolution of chlamydial symbionts of arthropods.</title>
        <authorList>
            <person name="Halter T."/>
            <person name="Koestlbacher S."/>
            <person name="Collingro A."/>
            <person name="Sixt B.S."/>
            <person name="Toenshoff E.R."/>
            <person name="Hendrickx F."/>
            <person name="Kostanjsek R."/>
            <person name="Horn M."/>
        </authorList>
    </citation>
    <scope>NUCLEOTIDE SEQUENCE [LARGE SCALE GENOMIC DNA]</scope>
    <source>
        <strain evidence="1">W744xW776</strain>
    </source>
</reference>
<gene>
    <name evidence="1" type="ORF">RHABOEDO_001270</name>
</gene>
<organism evidence="1 2">
    <name type="scientific">Candidatus Rhabdochlamydia oedothoracis</name>
    <dbReference type="NCBI Taxonomy" id="2720720"/>
    <lineage>
        <taxon>Bacteria</taxon>
        <taxon>Pseudomonadati</taxon>
        <taxon>Chlamydiota</taxon>
        <taxon>Chlamydiia</taxon>
        <taxon>Parachlamydiales</taxon>
        <taxon>Candidatus Rhabdochlamydiaceae</taxon>
        <taxon>Candidatus Rhabdochlamydia</taxon>
    </lineage>
</organism>
<name>A0ABX8V1C5_9BACT</name>